<dbReference type="RefSeq" id="WP_096377839.1">
    <property type="nucleotide sequence ID" value="NZ_AP014940.1"/>
</dbReference>
<gene>
    <name evidence="2" type="ORF">LEN_2269</name>
</gene>
<evidence type="ECO:0000313" key="2">
    <source>
        <dbReference type="EMBL" id="BAV97756.1"/>
    </source>
</evidence>
<proteinExistence type="predicted"/>
<feature type="chain" id="PRO_5043358706" evidence="1">
    <location>
        <begin position="37"/>
        <end position="271"/>
    </location>
</feature>
<protein>
    <submittedName>
        <fullName evidence="2">Uncharacterized protein</fullName>
    </submittedName>
</protein>
<sequence>MTTSGSPFARFSGLRRAFARGAAGAALFALAGLAQAAPPYSGTIYLAPNLITAADPTEYAGVAYAGQGVRLMFDRRTNAYAYYNAYLFTVTYANGLYTQYVEAQVNPEFGSPAAAQAQVEFYAPVIGRIPRALREQLSTLWIHAGDQPFGGGNNNLLIHTGSYARDYIARGILEETFVHEAAHTSLDPLHAGSMGWFAAQSWDREFISTYARDNPTREDIAETFLMWLAVRHGSARVPPDVNYTVLTTVPFRLQYFDSLRLNLAPYAYTHP</sequence>
<dbReference type="EMBL" id="AP014940">
    <property type="protein sequence ID" value="BAV97756.1"/>
    <property type="molecule type" value="Genomic_DNA"/>
</dbReference>
<reference evidence="2 3" key="1">
    <citation type="journal article" date="2017" name="DNA Res.">
        <title>Complete genome sequence and expression profile of the commercial lytic enzyme producer Lysobacter enzymogenes M497-1.</title>
        <authorList>
            <person name="Takami H."/>
            <person name="Toyoda A."/>
            <person name="Uchiyama I."/>
            <person name="Itoh T."/>
            <person name="Takaki Y."/>
            <person name="Arai W."/>
            <person name="Nishi S."/>
            <person name="Kawai M."/>
            <person name="Shinya K."/>
            <person name="Ikeda H."/>
        </authorList>
    </citation>
    <scope>NUCLEOTIDE SEQUENCE [LARGE SCALE GENOMIC DNA]</scope>
    <source>
        <strain evidence="2 3">M497-1</strain>
    </source>
</reference>
<dbReference type="Proteomes" id="UP000218824">
    <property type="component" value="Chromosome"/>
</dbReference>
<accession>A0AAU9ASU5</accession>
<dbReference type="AlphaFoldDB" id="A0AAU9ASU5"/>
<name>A0AAU9ASU5_LYSEN</name>
<evidence type="ECO:0000256" key="1">
    <source>
        <dbReference type="SAM" id="SignalP"/>
    </source>
</evidence>
<evidence type="ECO:0000313" key="3">
    <source>
        <dbReference type="Proteomes" id="UP000218824"/>
    </source>
</evidence>
<feature type="signal peptide" evidence="1">
    <location>
        <begin position="1"/>
        <end position="36"/>
    </location>
</feature>
<dbReference type="KEGG" id="lem:LEN_2269"/>
<dbReference type="GeneID" id="83064133"/>
<keyword evidence="1" id="KW-0732">Signal</keyword>
<organism evidence="2 3">
    <name type="scientific">Lysobacter enzymogenes</name>
    <dbReference type="NCBI Taxonomy" id="69"/>
    <lineage>
        <taxon>Bacteria</taxon>
        <taxon>Pseudomonadati</taxon>
        <taxon>Pseudomonadota</taxon>
        <taxon>Gammaproteobacteria</taxon>
        <taxon>Lysobacterales</taxon>
        <taxon>Lysobacteraceae</taxon>
        <taxon>Lysobacter</taxon>
    </lineage>
</organism>